<dbReference type="RefSeq" id="WP_184706279.1">
    <property type="nucleotide sequence ID" value="NZ_JACHKZ010000005.1"/>
</dbReference>
<name>A0ABR6RDA0_9BURK</name>
<comment type="caution">
    <text evidence="1">The sequence shown here is derived from an EMBL/GenBank/DDBJ whole genome shotgun (WGS) entry which is preliminary data.</text>
</comment>
<dbReference type="EMBL" id="JACHKZ010000005">
    <property type="protein sequence ID" value="MBB6577127.1"/>
    <property type="molecule type" value="Genomic_DNA"/>
</dbReference>
<organism evidence="1 2">
    <name type="scientific">Comamonas odontotermitis</name>
    <dbReference type="NCBI Taxonomy" id="379895"/>
    <lineage>
        <taxon>Bacteria</taxon>
        <taxon>Pseudomonadati</taxon>
        <taxon>Pseudomonadota</taxon>
        <taxon>Betaproteobacteria</taxon>
        <taxon>Burkholderiales</taxon>
        <taxon>Comamonadaceae</taxon>
        <taxon>Comamonas</taxon>
    </lineage>
</organism>
<sequence>MRNEVRVLLDGGAEFLHDFDSAEAMSNEEGRRWLDQEFIRMDCEPLRASGKVLIADKIVVVAQAAGAALLGDPDWLAQFAKASVGAVGRPTVLVNTKAMTVSF</sequence>
<reference evidence="1 2" key="1">
    <citation type="submission" date="2020-08" db="EMBL/GenBank/DDBJ databases">
        <title>Functional genomics of gut bacteria from endangered species of beetles.</title>
        <authorList>
            <person name="Carlos-Shanley C."/>
        </authorList>
    </citation>
    <scope>NUCLEOTIDE SEQUENCE [LARGE SCALE GENOMIC DNA]</scope>
    <source>
        <strain evidence="1 2">S00124</strain>
    </source>
</reference>
<accession>A0ABR6RDA0</accession>
<keyword evidence="2" id="KW-1185">Reference proteome</keyword>
<evidence type="ECO:0000313" key="2">
    <source>
        <dbReference type="Proteomes" id="UP000562492"/>
    </source>
</evidence>
<protein>
    <submittedName>
        <fullName evidence="1">Uncharacterized protein</fullName>
    </submittedName>
</protein>
<proteinExistence type="predicted"/>
<dbReference type="Proteomes" id="UP000562492">
    <property type="component" value="Unassembled WGS sequence"/>
</dbReference>
<gene>
    <name evidence="1" type="ORF">HNP33_001178</name>
</gene>
<evidence type="ECO:0000313" key="1">
    <source>
        <dbReference type="EMBL" id="MBB6577127.1"/>
    </source>
</evidence>